<evidence type="ECO:0000313" key="7">
    <source>
        <dbReference type="Proteomes" id="UP000182584"/>
    </source>
</evidence>
<dbReference type="EMBL" id="FOGJ01000001">
    <property type="protein sequence ID" value="SER01473.1"/>
    <property type="molecule type" value="Genomic_DNA"/>
</dbReference>
<dbReference type="GO" id="GO:0003824">
    <property type="term" value="F:catalytic activity"/>
    <property type="evidence" value="ECO:0007669"/>
    <property type="project" value="InterPro"/>
</dbReference>
<dbReference type="SFLD" id="SFLDS00029">
    <property type="entry name" value="Radical_SAM"/>
    <property type="match status" value="1"/>
</dbReference>
<feature type="domain" description="Radical SAM core" evidence="5">
    <location>
        <begin position="107"/>
        <end position="321"/>
    </location>
</feature>
<name>A0A1H9KRK4_BUTFI</name>
<dbReference type="RefSeq" id="WP_035776253.1">
    <property type="nucleotide sequence ID" value="NZ_FOGJ01000001.1"/>
</dbReference>
<reference evidence="6 7" key="1">
    <citation type="submission" date="2016-10" db="EMBL/GenBank/DDBJ databases">
        <authorList>
            <person name="de Groot N.N."/>
        </authorList>
    </citation>
    <scope>NUCLEOTIDE SEQUENCE [LARGE SCALE GENOMIC DNA]</scope>
    <source>
        <strain evidence="6 7">AR40</strain>
    </source>
</reference>
<dbReference type="PROSITE" id="PS51918">
    <property type="entry name" value="RADICAL_SAM"/>
    <property type="match status" value="1"/>
</dbReference>
<dbReference type="PANTHER" id="PTHR43524:SF1">
    <property type="entry name" value="RADICAL SAM SUPERFAMILY PROTEIN"/>
    <property type="match status" value="1"/>
</dbReference>
<sequence length="461" mass="52277">MGIVIKHSAERLAFEGAFDAAVHRLDRDPNEGYLKIIDLIQRVLGDAWPDYAYDNLREAFSGDGKWKLFFDNLLQTADREYLRGLFMAFGFEGAFCGFHRTKEVGKKLGVHVPWVILFDPTSACNLHCTGCWAAEYEKQCNLSFEDMDRLVSEGKELGIHAYVMTGGEPLVRKNDIVRLAEKHDDCGFMIFTNGTLVDQKFCEDIKRVKNIVLSLSIEGDEKATDSRRGEGTFRKIMNAMDLLRSNGLVYGTSICYTAYNCMAVTSDQFYDFLIDKGVAFSWYFHYMPVGMDASEELIPSPEQRAYMYRRIREIRAFKGGKPIFCMDFQNDGEFVGGCIAGGKYYCHVNPNGDVEPCVFIHYSGANIHDMTLVECLKQPLFRAYQKGQPFNDNPLRPCPMLENPEKLRAIIEETGAKSTDMISPESCEHLCAKCDRYAEHWTPVAEKLAGTNKRKSSEKTA</sequence>
<dbReference type="InterPro" id="IPR023885">
    <property type="entry name" value="4Fe4S-binding_SPASM_dom"/>
</dbReference>
<dbReference type="CDD" id="cd01335">
    <property type="entry name" value="Radical_SAM"/>
    <property type="match status" value="1"/>
</dbReference>
<dbReference type="InterPro" id="IPR058240">
    <property type="entry name" value="rSAM_sf"/>
</dbReference>
<evidence type="ECO:0000256" key="4">
    <source>
        <dbReference type="ARBA" id="ARBA00023014"/>
    </source>
</evidence>
<dbReference type="SUPFAM" id="SSF102114">
    <property type="entry name" value="Radical SAM enzymes"/>
    <property type="match status" value="1"/>
</dbReference>
<protein>
    <submittedName>
        <fullName evidence="6">Radical SAM superfamily enzyme, MoaA/NifB/PqqE/SkfB family</fullName>
    </submittedName>
</protein>
<keyword evidence="2" id="KW-0479">Metal-binding</keyword>
<dbReference type="GO" id="GO:0051536">
    <property type="term" value="F:iron-sulfur cluster binding"/>
    <property type="evidence" value="ECO:0007669"/>
    <property type="project" value="UniProtKB-KW"/>
</dbReference>
<dbReference type="InterPro" id="IPR013785">
    <property type="entry name" value="Aldolase_TIM"/>
</dbReference>
<dbReference type="GO" id="GO:0046872">
    <property type="term" value="F:metal ion binding"/>
    <property type="evidence" value="ECO:0007669"/>
    <property type="project" value="UniProtKB-KW"/>
</dbReference>
<evidence type="ECO:0000256" key="3">
    <source>
        <dbReference type="ARBA" id="ARBA00023004"/>
    </source>
</evidence>
<dbReference type="SFLD" id="SFLDG01067">
    <property type="entry name" value="SPASM/twitch_domain_containing"/>
    <property type="match status" value="1"/>
</dbReference>
<dbReference type="Pfam" id="PF13186">
    <property type="entry name" value="SPASM"/>
    <property type="match status" value="1"/>
</dbReference>
<gene>
    <name evidence="6" type="ORF">SAMN04487884_101141</name>
</gene>
<dbReference type="Pfam" id="PF04055">
    <property type="entry name" value="Radical_SAM"/>
    <property type="match status" value="1"/>
</dbReference>
<dbReference type="Gene3D" id="3.20.20.70">
    <property type="entry name" value="Aldolase class I"/>
    <property type="match status" value="1"/>
</dbReference>
<keyword evidence="3" id="KW-0408">Iron</keyword>
<evidence type="ECO:0000259" key="5">
    <source>
        <dbReference type="PROSITE" id="PS51918"/>
    </source>
</evidence>
<organism evidence="6 7">
    <name type="scientific">Butyrivibrio fibrisolvens</name>
    <dbReference type="NCBI Taxonomy" id="831"/>
    <lineage>
        <taxon>Bacteria</taxon>
        <taxon>Bacillati</taxon>
        <taxon>Bacillota</taxon>
        <taxon>Clostridia</taxon>
        <taxon>Lachnospirales</taxon>
        <taxon>Lachnospiraceae</taxon>
        <taxon>Butyrivibrio</taxon>
    </lineage>
</organism>
<dbReference type="PANTHER" id="PTHR43524">
    <property type="entry name" value="RADICAL SAM SUPERFAMILY PROTEIN"/>
    <property type="match status" value="1"/>
</dbReference>
<keyword evidence="1" id="KW-0949">S-adenosyl-L-methionine</keyword>
<evidence type="ECO:0000256" key="1">
    <source>
        <dbReference type="ARBA" id="ARBA00022691"/>
    </source>
</evidence>
<dbReference type="InterPro" id="IPR006638">
    <property type="entry name" value="Elp3/MiaA/NifB-like_rSAM"/>
</dbReference>
<dbReference type="Proteomes" id="UP000182584">
    <property type="component" value="Unassembled WGS sequence"/>
</dbReference>
<proteinExistence type="predicted"/>
<evidence type="ECO:0000256" key="2">
    <source>
        <dbReference type="ARBA" id="ARBA00022723"/>
    </source>
</evidence>
<dbReference type="CDD" id="cd21128">
    <property type="entry name" value="SPASM_rSAM"/>
    <property type="match status" value="1"/>
</dbReference>
<dbReference type="AlphaFoldDB" id="A0A1H9KRK4"/>
<dbReference type="SMART" id="SM00729">
    <property type="entry name" value="Elp3"/>
    <property type="match status" value="1"/>
</dbReference>
<accession>A0A1H9KRK4</accession>
<dbReference type="OrthoDB" id="9782387at2"/>
<dbReference type="InterPro" id="IPR007197">
    <property type="entry name" value="rSAM"/>
</dbReference>
<evidence type="ECO:0000313" key="6">
    <source>
        <dbReference type="EMBL" id="SER01473.1"/>
    </source>
</evidence>
<keyword evidence="4" id="KW-0411">Iron-sulfur</keyword>